<accession>A0A9P0ZJP2</accession>
<evidence type="ECO:0000259" key="1">
    <source>
        <dbReference type="Pfam" id="PF22936"/>
    </source>
</evidence>
<keyword evidence="3" id="KW-1185">Reference proteome</keyword>
<dbReference type="Proteomes" id="UP001152484">
    <property type="component" value="Unassembled WGS sequence"/>
</dbReference>
<gene>
    <name evidence="2" type="ORF">CEURO_LOCUS15494</name>
</gene>
<protein>
    <recommendedName>
        <fullName evidence="1">Retrovirus-related Pol polyprotein from transposon TNT 1-94-like beta-barrel domain-containing protein</fullName>
    </recommendedName>
</protein>
<evidence type="ECO:0000313" key="2">
    <source>
        <dbReference type="EMBL" id="CAH9101690.1"/>
    </source>
</evidence>
<name>A0A9P0ZJP2_CUSEU</name>
<evidence type="ECO:0000313" key="3">
    <source>
        <dbReference type="Proteomes" id="UP001152484"/>
    </source>
</evidence>
<comment type="caution">
    <text evidence="2">The sequence shown here is derived from an EMBL/GenBank/DDBJ whole genome shotgun (WGS) entry which is preliminary data.</text>
</comment>
<organism evidence="2 3">
    <name type="scientific">Cuscuta europaea</name>
    <name type="common">European dodder</name>
    <dbReference type="NCBI Taxonomy" id="41803"/>
    <lineage>
        <taxon>Eukaryota</taxon>
        <taxon>Viridiplantae</taxon>
        <taxon>Streptophyta</taxon>
        <taxon>Embryophyta</taxon>
        <taxon>Tracheophyta</taxon>
        <taxon>Spermatophyta</taxon>
        <taxon>Magnoliopsida</taxon>
        <taxon>eudicotyledons</taxon>
        <taxon>Gunneridae</taxon>
        <taxon>Pentapetalae</taxon>
        <taxon>asterids</taxon>
        <taxon>lamiids</taxon>
        <taxon>Solanales</taxon>
        <taxon>Convolvulaceae</taxon>
        <taxon>Cuscuteae</taxon>
        <taxon>Cuscuta</taxon>
        <taxon>Cuscuta subgen. Cuscuta</taxon>
    </lineage>
</organism>
<proteinExistence type="predicted"/>
<dbReference type="Pfam" id="PF22936">
    <property type="entry name" value="Pol_BBD"/>
    <property type="match status" value="1"/>
</dbReference>
<feature type="domain" description="Retrovirus-related Pol polyprotein from transposon TNT 1-94-like beta-barrel" evidence="1">
    <location>
        <begin position="161"/>
        <end position="234"/>
    </location>
</feature>
<dbReference type="OrthoDB" id="414945at2759"/>
<dbReference type="InterPro" id="IPR054722">
    <property type="entry name" value="PolX-like_BBD"/>
</dbReference>
<dbReference type="AlphaFoldDB" id="A0A9P0ZJP2"/>
<dbReference type="PANTHER" id="PTHR34222">
    <property type="entry name" value="GAG_PRE-INTEGRS DOMAIN-CONTAINING PROTEIN"/>
    <property type="match status" value="1"/>
</dbReference>
<reference evidence="2" key="1">
    <citation type="submission" date="2022-07" db="EMBL/GenBank/DDBJ databases">
        <authorList>
            <person name="Macas J."/>
            <person name="Novak P."/>
            <person name="Neumann P."/>
        </authorList>
    </citation>
    <scope>NUCLEOTIDE SEQUENCE</scope>
</reference>
<dbReference type="PANTHER" id="PTHR34222:SF94">
    <property type="entry name" value="CCHC-TYPE DOMAIN-CONTAINING PROTEIN"/>
    <property type="match status" value="1"/>
</dbReference>
<dbReference type="EMBL" id="CAMAPE010000038">
    <property type="protein sequence ID" value="CAH9101690.1"/>
    <property type="molecule type" value="Genomic_DNA"/>
</dbReference>
<sequence length="270" mass="30298">MDELPPLTKLYQMTVQEERHRNLTRNLDERTEGIALAAHMSLPRSVREKLVCSFCRKTGHTVDNCFKKSGKYTEWWVNNPGRGRGRDRDGGNRRTDNAATHAVGIIGSMEPEDHVQRVASGSQHGPTISSEQWTTFLNMVNNFKVNDTSEKLSGMEPTVEWLLDSGASYHMTGNSKLILKKEGISRTPVTLPNGHFTYATHVGRVFISANLILNNVLFVPCLTCNLISMARLVDDLNCDISFTNKLCVIHDLPTRTFIGVGERRGGVYFF</sequence>